<gene>
    <name evidence="1" type="ORF">UFOVP568_25</name>
</gene>
<evidence type="ECO:0000313" key="1">
    <source>
        <dbReference type="EMBL" id="CAB4150413.1"/>
    </source>
</evidence>
<accession>A0A6J5MZK9</accession>
<name>A0A6J5MZK9_9CAUD</name>
<proteinExistence type="predicted"/>
<protein>
    <submittedName>
        <fullName evidence="1">Uncharacterized protein</fullName>
    </submittedName>
</protein>
<reference evidence="1" key="1">
    <citation type="submission" date="2020-04" db="EMBL/GenBank/DDBJ databases">
        <authorList>
            <person name="Chiriac C."/>
            <person name="Salcher M."/>
            <person name="Ghai R."/>
            <person name="Kavagutti S V."/>
        </authorList>
    </citation>
    <scope>NUCLEOTIDE SEQUENCE</scope>
</reference>
<dbReference type="EMBL" id="LR796546">
    <property type="protein sequence ID" value="CAB4150413.1"/>
    <property type="molecule type" value="Genomic_DNA"/>
</dbReference>
<organism evidence="1">
    <name type="scientific">uncultured Caudovirales phage</name>
    <dbReference type="NCBI Taxonomy" id="2100421"/>
    <lineage>
        <taxon>Viruses</taxon>
        <taxon>Duplodnaviria</taxon>
        <taxon>Heunggongvirae</taxon>
        <taxon>Uroviricota</taxon>
        <taxon>Caudoviricetes</taxon>
        <taxon>Peduoviridae</taxon>
        <taxon>Maltschvirus</taxon>
        <taxon>Maltschvirus maltsch</taxon>
    </lineage>
</organism>
<sequence>MTGTTEDGIVGDDALQRRLFTSLTQQEQDAFLNAVRERRLAPVRLYKESLAKKANIRNQRTLELINKQSAMMEKEITALDKAIAKVEARATMLSALCNQVEFNV</sequence>